<dbReference type="Pfam" id="PF12898">
    <property type="entry name" value="Stc1"/>
    <property type="match status" value="1"/>
</dbReference>
<proteinExistence type="predicted"/>
<feature type="compositionally biased region" description="Polar residues" evidence="1">
    <location>
        <begin position="303"/>
        <end position="339"/>
    </location>
</feature>
<reference evidence="3 4" key="1">
    <citation type="submission" date="2024-04" db="EMBL/GenBank/DDBJ databases">
        <title>Phyllosticta paracitricarpa is synonymous to the EU quarantine fungus P. citricarpa based on phylogenomic analyses.</title>
        <authorList>
            <consortium name="Lawrence Berkeley National Laboratory"/>
            <person name="Van Ingen-Buijs V.A."/>
            <person name="Van Westerhoven A.C."/>
            <person name="Haridas S."/>
            <person name="Skiadas P."/>
            <person name="Martin F."/>
            <person name="Groenewald J.Z."/>
            <person name="Crous P.W."/>
            <person name="Seidl M.F."/>
        </authorList>
    </citation>
    <scope>NUCLEOTIDE SEQUENCE [LARGE SCALE GENOMIC DNA]</scope>
    <source>
        <strain evidence="3 4">CBS 122670</strain>
    </source>
</reference>
<protein>
    <submittedName>
        <fullName evidence="3">Stc1 domain-containing protein</fullName>
    </submittedName>
</protein>
<feature type="region of interest" description="Disordered" evidence="1">
    <location>
        <begin position="292"/>
        <end position="391"/>
    </location>
</feature>
<evidence type="ECO:0000313" key="3">
    <source>
        <dbReference type="EMBL" id="KAK7553416.1"/>
    </source>
</evidence>
<feature type="compositionally biased region" description="Low complexity" evidence="1">
    <location>
        <begin position="293"/>
        <end position="302"/>
    </location>
</feature>
<feature type="region of interest" description="Disordered" evidence="1">
    <location>
        <begin position="244"/>
        <end position="280"/>
    </location>
</feature>
<evidence type="ECO:0000256" key="1">
    <source>
        <dbReference type="SAM" id="MobiDB-lite"/>
    </source>
</evidence>
<sequence length="391" mass="43464">MHRHSRAYWWQAKGMRSWLNQGTRLPLVGRRLRAVAKTPCTPIVKGRPTTPAKRLGPCATCCHKRVAFGPSYILLHHLPYTLLSLLPSIHHPSNTFPLLLRHHNVVLYSTPSPRLSIQPPAPADTPSIITMGGYQYREAHVSNIGLPDKMKCGRCNKMKDTARNFSNKQQNDAKDKVRAGKAATANCMLCTGQQPKELECQRCDKWLALDDFSKAQRKNPDNAICEKCMKIQVETEPVEVSGTRGIYHSDDEDDDDEYGDDEYVTSYGPTTTATQSNRGQNVDLLGMSARSDATTTHPATTTVNNSGSVRSFDPTTYSAVASRSSSTAGSVRANASGSRSRFARVPAYRPPRQDQPEEEEEREEEEDDDDPWAGNAQDSDDDESPDEDKKL</sequence>
<comment type="caution">
    <text evidence="3">The sequence shown here is derived from an EMBL/GenBank/DDBJ whole genome shotgun (WGS) entry which is preliminary data.</text>
</comment>
<evidence type="ECO:0000313" key="4">
    <source>
        <dbReference type="Proteomes" id="UP001365128"/>
    </source>
</evidence>
<feature type="compositionally biased region" description="Acidic residues" evidence="1">
    <location>
        <begin position="250"/>
        <end position="263"/>
    </location>
</feature>
<evidence type="ECO:0000259" key="2">
    <source>
        <dbReference type="Pfam" id="PF12898"/>
    </source>
</evidence>
<name>A0ABR1MNV8_9PEZI</name>
<dbReference type="EMBL" id="JBBPDW010000004">
    <property type="protein sequence ID" value="KAK7553416.1"/>
    <property type="molecule type" value="Genomic_DNA"/>
</dbReference>
<dbReference type="Proteomes" id="UP001365128">
    <property type="component" value="Unassembled WGS sequence"/>
</dbReference>
<organism evidence="3 4">
    <name type="scientific">Phyllosticta citricarpa</name>
    <dbReference type="NCBI Taxonomy" id="55181"/>
    <lineage>
        <taxon>Eukaryota</taxon>
        <taxon>Fungi</taxon>
        <taxon>Dikarya</taxon>
        <taxon>Ascomycota</taxon>
        <taxon>Pezizomycotina</taxon>
        <taxon>Dothideomycetes</taxon>
        <taxon>Dothideomycetes incertae sedis</taxon>
        <taxon>Botryosphaeriales</taxon>
        <taxon>Phyllostictaceae</taxon>
        <taxon>Phyllosticta</taxon>
    </lineage>
</organism>
<feature type="compositionally biased region" description="Polar residues" evidence="1">
    <location>
        <begin position="267"/>
        <end position="280"/>
    </location>
</feature>
<dbReference type="InterPro" id="IPR024630">
    <property type="entry name" value="Stc1"/>
</dbReference>
<feature type="domain" description="Stc1" evidence="2">
    <location>
        <begin position="151"/>
        <end position="229"/>
    </location>
</feature>
<keyword evidence="4" id="KW-1185">Reference proteome</keyword>
<feature type="compositionally biased region" description="Acidic residues" evidence="1">
    <location>
        <begin position="378"/>
        <end position="391"/>
    </location>
</feature>
<feature type="compositionally biased region" description="Acidic residues" evidence="1">
    <location>
        <begin position="356"/>
        <end position="371"/>
    </location>
</feature>
<gene>
    <name evidence="3" type="ORF">IWX46DRAFT_624453</name>
</gene>
<accession>A0ABR1MNV8</accession>